<accession>A0A183EHE5</accession>
<dbReference type="AlphaFoldDB" id="A0A183EHE5"/>
<dbReference type="SUPFAM" id="SSF54928">
    <property type="entry name" value="RNA-binding domain, RBD"/>
    <property type="match status" value="1"/>
</dbReference>
<reference evidence="3" key="1">
    <citation type="submission" date="2016-06" db="UniProtKB">
        <authorList>
            <consortium name="WormBaseParasite"/>
        </authorList>
    </citation>
    <scope>IDENTIFICATION</scope>
</reference>
<evidence type="ECO:0000313" key="1">
    <source>
        <dbReference type="EMBL" id="VDN35922.1"/>
    </source>
</evidence>
<organism evidence="3">
    <name type="scientific">Gongylonema pulchrum</name>
    <dbReference type="NCBI Taxonomy" id="637853"/>
    <lineage>
        <taxon>Eukaryota</taxon>
        <taxon>Metazoa</taxon>
        <taxon>Ecdysozoa</taxon>
        <taxon>Nematoda</taxon>
        <taxon>Chromadorea</taxon>
        <taxon>Rhabditida</taxon>
        <taxon>Spirurina</taxon>
        <taxon>Spiruromorpha</taxon>
        <taxon>Spiruroidea</taxon>
        <taxon>Gongylonematidae</taxon>
        <taxon>Gongylonema</taxon>
    </lineage>
</organism>
<proteinExistence type="predicted"/>
<dbReference type="WBParaSite" id="GPUH_0002041101-mRNA-1">
    <property type="protein sequence ID" value="GPUH_0002041101-mRNA-1"/>
    <property type="gene ID" value="GPUH_0002041101"/>
</dbReference>
<dbReference type="InterPro" id="IPR035979">
    <property type="entry name" value="RBD_domain_sf"/>
</dbReference>
<evidence type="ECO:0000313" key="3">
    <source>
        <dbReference type="WBParaSite" id="GPUH_0002041101-mRNA-1"/>
    </source>
</evidence>
<dbReference type="EMBL" id="UYRT01090338">
    <property type="protein sequence ID" value="VDN35922.1"/>
    <property type="molecule type" value="Genomic_DNA"/>
</dbReference>
<gene>
    <name evidence="1" type="ORF">GPUH_LOCUS20387</name>
</gene>
<keyword evidence="2" id="KW-1185">Reference proteome</keyword>
<reference evidence="1 2" key="2">
    <citation type="submission" date="2018-11" db="EMBL/GenBank/DDBJ databases">
        <authorList>
            <consortium name="Pathogen Informatics"/>
        </authorList>
    </citation>
    <scope>NUCLEOTIDE SEQUENCE [LARGE SCALE GENOMIC DNA]</scope>
</reference>
<dbReference type="Proteomes" id="UP000271098">
    <property type="component" value="Unassembled WGS sequence"/>
</dbReference>
<dbReference type="OrthoDB" id="7763451at2759"/>
<protein>
    <submittedName>
        <fullName evidence="3">RRM domain-containing protein</fullName>
    </submittedName>
</protein>
<dbReference type="GO" id="GO:0003676">
    <property type="term" value="F:nucleic acid binding"/>
    <property type="evidence" value="ECO:0007669"/>
    <property type="project" value="InterPro"/>
</dbReference>
<evidence type="ECO:0000313" key="2">
    <source>
        <dbReference type="Proteomes" id="UP000271098"/>
    </source>
</evidence>
<sequence>MYLRMTSGTENLPCAYAYIEFTNQPTVPIALQNNGIEFKGRCLRFAFLDLILAVVHIPATIIPKYRAEA</sequence>
<name>A0A183EHE5_9BILA</name>